<dbReference type="GO" id="GO:0051028">
    <property type="term" value="P:mRNA transport"/>
    <property type="evidence" value="ECO:0007669"/>
    <property type="project" value="UniProtKB-KW"/>
</dbReference>
<feature type="region of interest" description="Disordered" evidence="8">
    <location>
        <begin position="198"/>
        <end position="315"/>
    </location>
</feature>
<evidence type="ECO:0000256" key="5">
    <source>
        <dbReference type="ARBA" id="ARBA00023010"/>
    </source>
</evidence>
<dbReference type="OMA" id="HYEREDD"/>
<feature type="compositionally biased region" description="Basic and acidic residues" evidence="8">
    <location>
        <begin position="286"/>
        <end position="297"/>
    </location>
</feature>
<dbReference type="PANTHER" id="PTHR38697">
    <property type="entry name" value="NUCLEAR PORE COMPLEX PROTEIN SIMILAR TO S. CEREVISIAE NUP2 (EUROFUNG)"/>
    <property type="match status" value="1"/>
</dbReference>
<evidence type="ECO:0000313" key="10">
    <source>
        <dbReference type="EMBL" id="OLL26187.1"/>
    </source>
</evidence>
<dbReference type="AlphaFoldDB" id="A0A1U7LU48"/>
<comment type="subcellular location">
    <subcellularLocation>
        <location evidence="1">Nucleus</location>
        <location evidence="1">Nuclear pore complex</location>
    </subcellularLocation>
</comment>
<evidence type="ECO:0000256" key="8">
    <source>
        <dbReference type="SAM" id="MobiDB-lite"/>
    </source>
</evidence>
<accession>A0A1U7LU48</accession>
<dbReference type="Gene3D" id="2.30.29.30">
    <property type="entry name" value="Pleckstrin-homology domain (PH domain)/Phosphotyrosine-binding domain (PTB)"/>
    <property type="match status" value="1"/>
</dbReference>
<feature type="compositionally biased region" description="Basic and acidic residues" evidence="8">
    <location>
        <begin position="28"/>
        <end position="47"/>
    </location>
</feature>
<feature type="domain" description="RanBD1" evidence="9">
    <location>
        <begin position="391"/>
        <end position="498"/>
    </location>
</feature>
<feature type="compositionally biased region" description="Polar residues" evidence="8">
    <location>
        <begin position="70"/>
        <end position="103"/>
    </location>
</feature>
<dbReference type="InterPro" id="IPR011993">
    <property type="entry name" value="PH-like_dom_sf"/>
</dbReference>
<dbReference type="EMBL" id="LXFE01000225">
    <property type="protein sequence ID" value="OLL26187.1"/>
    <property type="molecule type" value="Genomic_DNA"/>
</dbReference>
<keyword evidence="2" id="KW-0813">Transport</keyword>
<evidence type="ECO:0000259" key="9">
    <source>
        <dbReference type="PROSITE" id="PS50196"/>
    </source>
</evidence>
<keyword evidence="5" id="KW-0811">Translocation</keyword>
<evidence type="ECO:0000313" key="11">
    <source>
        <dbReference type="Proteomes" id="UP000186594"/>
    </source>
</evidence>
<feature type="compositionally biased region" description="Polar residues" evidence="8">
    <location>
        <begin position="198"/>
        <end position="210"/>
    </location>
</feature>
<reference evidence="10 11" key="1">
    <citation type="submission" date="2016-04" db="EMBL/GenBank/DDBJ databases">
        <title>Evolutionary innovation and constraint leading to complex multicellularity in the Ascomycota.</title>
        <authorList>
            <person name="Cisse O."/>
            <person name="Nguyen A."/>
            <person name="Hewitt D.A."/>
            <person name="Jedd G."/>
            <person name="Stajich J.E."/>
        </authorList>
    </citation>
    <scope>NUCLEOTIDE SEQUENCE [LARGE SCALE GENOMIC DNA]</scope>
    <source>
        <strain evidence="10 11">DAH-3</strain>
    </source>
</reference>
<evidence type="ECO:0000256" key="2">
    <source>
        <dbReference type="ARBA" id="ARBA00022448"/>
    </source>
</evidence>
<dbReference type="InterPro" id="IPR053074">
    <property type="entry name" value="NPC_Nucleoporin"/>
</dbReference>
<evidence type="ECO:0000256" key="1">
    <source>
        <dbReference type="ARBA" id="ARBA00004567"/>
    </source>
</evidence>
<dbReference type="STRING" id="1198029.A0A1U7LU48"/>
<dbReference type="PROSITE" id="PS50196">
    <property type="entry name" value="RANBD1"/>
    <property type="match status" value="1"/>
</dbReference>
<keyword evidence="7" id="KW-0539">Nucleus</keyword>
<feature type="compositionally biased region" description="Polar residues" evidence="8">
    <location>
        <begin position="298"/>
        <end position="311"/>
    </location>
</feature>
<dbReference type="SUPFAM" id="SSF50729">
    <property type="entry name" value="PH domain-like"/>
    <property type="match status" value="1"/>
</dbReference>
<organism evidence="10 11">
    <name type="scientific">Neolecta irregularis (strain DAH-3)</name>
    <dbReference type="NCBI Taxonomy" id="1198029"/>
    <lineage>
        <taxon>Eukaryota</taxon>
        <taxon>Fungi</taxon>
        <taxon>Dikarya</taxon>
        <taxon>Ascomycota</taxon>
        <taxon>Taphrinomycotina</taxon>
        <taxon>Neolectales</taxon>
        <taxon>Neolectaceae</taxon>
        <taxon>Neolecta</taxon>
    </lineage>
</organism>
<keyword evidence="3" id="KW-0509">mRNA transport</keyword>
<dbReference type="GO" id="GO:0015031">
    <property type="term" value="P:protein transport"/>
    <property type="evidence" value="ECO:0007669"/>
    <property type="project" value="UniProtKB-KW"/>
</dbReference>
<keyword evidence="4" id="KW-0653">Protein transport</keyword>
<keyword evidence="11" id="KW-1185">Reference proteome</keyword>
<dbReference type="CDD" id="cd13170">
    <property type="entry name" value="RanBD_NUP50"/>
    <property type="match status" value="1"/>
</dbReference>
<dbReference type="OrthoDB" id="185618at2759"/>
<dbReference type="Pfam" id="PF08911">
    <property type="entry name" value="NUP50"/>
    <property type="match status" value="1"/>
</dbReference>
<sequence length="498" mass="55263">MFRRRKLISVLYNHLDYEMSKRQAKNQLTKDDFDPGDERDRSEEKPEVASAAQMASRKIAMPKSRRKDNFSQINPFQKPQTSSNPFASLANSGISTPLPTPQDNPEYDRLLKIRGLNHHFKECVRAAVEADNFVDLRKATAEYQEFYNEIESPKSSGPSTPLLDKNETVPQNIPEFRFKSPTADSLFRASGYTASESLPETPFSFGSANRESAEDKPSSVFGISVKSDNPPVFTFNPSKTDKPTISPFTFGSTTTKSEPPPTSVSGPPFVFKAPENKPSFSFESSKTTDDKSEKPKAESSTPSNPAGNFSWTPGRGIKFGSAPTFSFANPISSSESVPNTFKSSDVGFSFTPQPKTEPSPEKDEENDSSDDKESKDEDSKKEDLALAKGEGEEDEETIYSGRTKVTKYINGHLELQGVGISKVNLNSKTGKGRIICRVEGNGKIIMNAWINKNLTYRMEKTYIRVPVATESGIEQWALRIKTPEMASDFLEAIKKAQQ</sequence>
<dbReference type="InterPro" id="IPR015007">
    <property type="entry name" value="NUP2/50/61"/>
</dbReference>
<feature type="compositionally biased region" description="Basic and acidic residues" evidence="8">
    <location>
        <begin position="369"/>
        <end position="385"/>
    </location>
</feature>
<evidence type="ECO:0000256" key="3">
    <source>
        <dbReference type="ARBA" id="ARBA00022816"/>
    </source>
</evidence>
<feature type="region of interest" description="Disordered" evidence="8">
    <location>
        <begin position="343"/>
        <end position="399"/>
    </location>
</feature>
<evidence type="ECO:0000256" key="6">
    <source>
        <dbReference type="ARBA" id="ARBA00023132"/>
    </source>
</evidence>
<evidence type="ECO:0000256" key="4">
    <source>
        <dbReference type="ARBA" id="ARBA00022927"/>
    </source>
</evidence>
<dbReference type="PANTHER" id="PTHR38697:SF1">
    <property type="entry name" value="NUCLEAR PORE COMPLEX PROTEIN SIMILAR TO S. CEREVISIAE NUP2 (EUROFUNG)"/>
    <property type="match status" value="1"/>
</dbReference>
<evidence type="ECO:0000256" key="7">
    <source>
        <dbReference type="ARBA" id="ARBA00023242"/>
    </source>
</evidence>
<protein>
    <submittedName>
        <fullName evidence="10">Nucleoporin nup61</fullName>
    </submittedName>
</protein>
<name>A0A1U7LU48_NEOID</name>
<dbReference type="Proteomes" id="UP000186594">
    <property type="component" value="Unassembled WGS sequence"/>
</dbReference>
<gene>
    <name evidence="10" type="ORF">NEOLI_003718</name>
</gene>
<feature type="region of interest" description="Disordered" evidence="8">
    <location>
        <begin position="19"/>
        <end position="106"/>
    </location>
</feature>
<dbReference type="InterPro" id="IPR000156">
    <property type="entry name" value="Ran_bind_dom"/>
</dbReference>
<dbReference type="SMART" id="SM00160">
    <property type="entry name" value="RanBD"/>
    <property type="match status" value="1"/>
</dbReference>
<proteinExistence type="predicted"/>
<comment type="caution">
    <text evidence="10">The sequence shown here is derived from an EMBL/GenBank/DDBJ whole genome shotgun (WGS) entry which is preliminary data.</text>
</comment>
<dbReference type="GO" id="GO:0005643">
    <property type="term" value="C:nuclear pore"/>
    <property type="evidence" value="ECO:0007669"/>
    <property type="project" value="UniProtKB-SubCell"/>
</dbReference>
<keyword evidence="6" id="KW-0906">Nuclear pore complex</keyword>
<dbReference type="Pfam" id="PF00638">
    <property type="entry name" value="Ran_BP1"/>
    <property type="match status" value="1"/>
</dbReference>